<dbReference type="Gene3D" id="3.55.50.30">
    <property type="match status" value="1"/>
</dbReference>
<keyword evidence="1" id="KW-0472">Membrane</keyword>
<dbReference type="Pfam" id="PF04773">
    <property type="entry name" value="FecR"/>
    <property type="match status" value="1"/>
</dbReference>
<evidence type="ECO:0000259" key="2">
    <source>
        <dbReference type="Pfam" id="PF04773"/>
    </source>
</evidence>
<evidence type="ECO:0000259" key="3">
    <source>
        <dbReference type="Pfam" id="PF16344"/>
    </source>
</evidence>
<protein>
    <submittedName>
        <fullName evidence="4">FecR family protein</fullName>
    </submittedName>
</protein>
<dbReference type="InterPro" id="IPR006860">
    <property type="entry name" value="FecR"/>
</dbReference>
<sequence length="343" mass="38058">MEKRTLDLLLKKLAEGNLSQEEASLLQEALAQEASQQQGHLHASEVWEEMLNGPAPTPEEKERAARNFEAVYQQLHTEQESVIVPMKGRRWWQSARLRAACLVGVIVACGAAGGYWSYRKLSSPSKLTAIAWNEVNTKPGERSRLTLGDGTVIYLNGGTTMKYPQVFAGKSREVELVSGEIFLEVTPNEAMPFMVKTDSLAVQVLGTSFQVSNRPEGKQVSVAVKTGKVSFGTNSKLRSLLLTPGKAGVFHKKDGNWKELNCNKDAIAGWTRNEFIFEDATLAEVLTAIQNSYGLNYKIENRSAANRLYRASFNQHTPQQIVHALSLLGDFKYVIRDSTIIVK</sequence>
<dbReference type="InterPro" id="IPR032508">
    <property type="entry name" value="FecR_C"/>
</dbReference>
<feature type="domain" description="Protein FecR C-terminal" evidence="3">
    <location>
        <begin position="274"/>
        <end position="342"/>
    </location>
</feature>
<accession>A0A4Q7N5W2</accession>
<gene>
    <name evidence="4" type="ORF">EV199_2338</name>
</gene>
<feature type="domain" description="FecR protein" evidence="2">
    <location>
        <begin position="134"/>
        <end position="229"/>
    </location>
</feature>
<proteinExistence type="predicted"/>
<reference evidence="4 5" key="1">
    <citation type="submission" date="2019-02" db="EMBL/GenBank/DDBJ databases">
        <title>Genomic Encyclopedia of Type Strains, Phase IV (KMG-IV): sequencing the most valuable type-strain genomes for metagenomic binning, comparative biology and taxonomic classification.</title>
        <authorList>
            <person name="Goeker M."/>
        </authorList>
    </citation>
    <scope>NUCLEOTIDE SEQUENCE [LARGE SCALE GENOMIC DNA]</scope>
    <source>
        <strain evidence="4 5">DSM 18116</strain>
    </source>
</reference>
<comment type="caution">
    <text evidence="4">The sequence shown here is derived from an EMBL/GenBank/DDBJ whole genome shotgun (WGS) entry which is preliminary data.</text>
</comment>
<dbReference type="InterPro" id="IPR012373">
    <property type="entry name" value="Ferrdict_sens_TM"/>
</dbReference>
<keyword evidence="1" id="KW-1133">Transmembrane helix</keyword>
<dbReference type="GO" id="GO:0016989">
    <property type="term" value="F:sigma factor antagonist activity"/>
    <property type="evidence" value="ECO:0007669"/>
    <property type="project" value="TreeGrafter"/>
</dbReference>
<organism evidence="4 5">
    <name type="scientific">Pseudobacter ginsenosidimutans</name>
    <dbReference type="NCBI Taxonomy" id="661488"/>
    <lineage>
        <taxon>Bacteria</taxon>
        <taxon>Pseudomonadati</taxon>
        <taxon>Bacteroidota</taxon>
        <taxon>Chitinophagia</taxon>
        <taxon>Chitinophagales</taxon>
        <taxon>Chitinophagaceae</taxon>
        <taxon>Pseudobacter</taxon>
    </lineage>
</organism>
<keyword evidence="1" id="KW-0812">Transmembrane</keyword>
<dbReference type="EMBL" id="SGXA01000001">
    <property type="protein sequence ID" value="RZS76453.1"/>
    <property type="molecule type" value="Genomic_DNA"/>
</dbReference>
<dbReference type="Pfam" id="PF16344">
    <property type="entry name" value="FecR_C"/>
    <property type="match status" value="1"/>
</dbReference>
<dbReference type="AlphaFoldDB" id="A0A4Q7N5W2"/>
<dbReference type="PANTHER" id="PTHR30273:SF2">
    <property type="entry name" value="PROTEIN FECR"/>
    <property type="match status" value="1"/>
</dbReference>
<dbReference type="PANTHER" id="PTHR30273">
    <property type="entry name" value="PERIPLASMIC SIGNAL SENSOR AND SIGMA FACTOR ACTIVATOR FECR-RELATED"/>
    <property type="match status" value="1"/>
</dbReference>
<evidence type="ECO:0000313" key="4">
    <source>
        <dbReference type="EMBL" id="RZS76453.1"/>
    </source>
</evidence>
<feature type="transmembrane region" description="Helical" evidence="1">
    <location>
        <begin position="97"/>
        <end position="118"/>
    </location>
</feature>
<dbReference type="RefSeq" id="WP_130540751.1">
    <property type="nucleotide sequence ID" value="NZ_CP042431.1"/>
</dbReference>
<dbReference type="Proteomes" id="UP000293874">
    <property type="component" value="Unassembled WGS sequence"/>
</dbReference>
<name>A0A4Q7N5W2_9BACT</name>
<evidence type="ECO:0000256" key="1">
    <source>
        <dbReference type="SAM" id="Phobius"/>
    </source>
</evidence>
<evidence type="ECO:0000313" key="5">
    <source>
        <dbReference type="Proteomes" id="UP000293874"/>
    </source>
</evidence>
<dbReference type="Gene3D" id="2.60.120.1440">
    <property type="match status" value="1"/>
</dbReference>
<dbReference type="PIRSF" id="PIRSF018266">
    <property type="entry name" value="FecR"/>
    <property type="match status" value="1"/>
</dbReference>
<dbReference type="OrthoDB" id="1097132at2"/>
<keyword evidence="5" id="KW-1185">Reference proteome</keyword>